<keyword evidence="2" id="KW-0732">Signal</keyword>
<keyword evidence="2" id="KW-0472">Membrane</keyword>
<dbReference type="PANTHER" id="PTHR30203:SF30">
    <property type="entry name" value="OUTER MEMBRANE PROTEIN-RELATED"/>
    <property type="match status" value="1"/>
</dbReference>
<dbReference type="Gene3D" id="1.20.1600.10">
    <property type="entry name" value="Outer membrane efflux proteins (OEP)"/>
    <property type="match status" value="1"/>
</dbReference>
<evidence type="ECO:0000313" key="4">
    <source>
        <dbReference type="EMBL" id="HIS82274.1"/>
    </source>
</evidence>
<feature type="coiled-coil region" evidence="3">
    <location>
        <begin position="380"/>
        <end position="407"/>
    </location>
</feature>
<feature type="chain" id="PRO_5039761876" evidence="2">
    <location>
        <begin position="27"/>
        <end position="464"/>
    </location>
</feature>
<protein>
    <submittedName>
        <fullName evidence="4">TolC family protein</fullName>
    </submittedName>
</protein>
<dbReference type="NCBIfam" id="TIGR01845">
    <property type="entry name" value="outer_NodT"/>
    <property type="match status" value="1"/>
</dbReference>
<keyword evidence="2" id="KW-1134">Transmembrane beta strand</keyword>
<keyword evidence="2" id="KW-0564">Palmitate</keyword>
<dbReference type="Pfam" id="PF02321">
    <property type="entry name" value="OEP"/>
    <property type="match status" value="2"/>
</dbReference>
<keyword evidence="2" id="KW-0449">Lipoprotein</keyword>
<feature type="signal peptide" evidence="2">
    <location>
        <begin position="1"/>
        <end position="26"/>
    </location>
</feature>
<gene>
    <name evidence="4" type="ORF">IAD41_01535</name>
</gene>
<dbReference type="GO" id="GO:0015562">
    <property type="term" value="F:efflux transmembrane transporter activity"/>
    <property type="evidence" value="ECO:0007669"/>
    <property type="project" value="InterPro"/>
</dbReference>
<reference evidence="4" key="1">
    <citation type="submission" date="2020-10" db="EMBL/GenBank/DDBJ databases">
        <authorList>
            <person name="Gilroy R."/>
        </authorList>
    </citation>
    <scope>NUCLEOTIDE SEQUENCE</scope>
    <source>
        <strain evidence="4">CHK152-2994</strain>
    </source>
</reference>
<sequence length="464" mass="52177">MKKIISTALLLSFAALELAPCCPAFAQTSTAAPKQFKSMIKKNKKTNDSYKYDYVNVDWWNTFDDEILEGYIQKAIVNNYDLKMATLNVEEFYQQARLQFAAELPSATVGGGPAWYKAPGSTSTDIGFGLPMIVSYEADIFLKNHDKTKSSKKLYENSKFDERAAYISIASAVGTTYFNIVNLDKSIELQTDIVALRKKIYEIMQLSNKEGLTSTADTVKANKSYVQSETDLIEMKKQREVLLNQLSVLIGESPENGNELQRTSLDSIKYDNVIPEYISSEVITQRPDYLKAENSVEKAGIDVRVAKKEFLPTINILGGGLFNAGDLGSLFTTKNMLLGLAGGLMLPIFTGGQKVANLRLKKATYERILQNYYKTNLTAIQEVNDALVKVRMDKEKVEQTLKQSNLERADFKFTEMKYNEGTISLLDLIQQKENLLYIDRLVAQNKVEFMIDYIGLYKATGSKL</sequence>
<evidence type="ECO:0000256" key="2">
    <source>
        <dbReference type="RuleBase" id="RU362097"/>
    </source>
</evidence>
<reference evidence="4" key="2">
    <citation type="journal article" date="2021" name="PeerJ">
        <title>Extensive microbial diversity within the chicken gut microbiome revealed by metagenomics and culture.</title>
        <authorList>
            <person name="Gilroy R."/>
            <person name="Ravi A."/>
            <person name="Getino M."/>
            <person name="Pursley I."/>
            <person name="Horton D.L."/>
            <person name="Alikhan N.F."/>
            <person name="Baker D."/>
            <person name="Gharbi K."/>
            <person name="Hall N."/>
            <person name="Watson M."/>
            <person name="Adriaenssens E.M."/>
            <person name="Foster-Nyarko E."/>
            <person name="Jarju S."/>
            <person name="Secka A."/>
            <person name="Antonio M."/>
            <person name="Oren A."/>
            <person name="Chaudhuri R.R."/>
            <person name="La Ragione R."/>
            <person name="Hildebrand F."/>
            <person name="Pallen M.J."/>
        </authorList>
    </citation>
    <scope>NUCLEOTIDE SEQUENCE</scope>
    <source>
        <strain evidence="4">CHK152-2994</strain>
    </source>
</reference>
<dbReference type="EMBL" id="DVJO01000035">
    <property type="protein sequence ID" value="HIS82274.1"/>
    <property type="molecule type" value="Genomic_DNA"/>
</dbReference>
<keyword evidence="2" id="KW-0812">Transmembrane</keyword>
<keyword evidence="3" id="KW-0175">Coiled coil</keyword>
<dbReference type="InterPro" id="IPR003423">
    <property type="entry name" value="OMP_efflux"/>
</dbReference>
<name>A0A9D1FUD4_9BACT</name>
<dbReference type="Proteomes" id="UP000824139">
    <property type="component" value="Unassembled WGS sequence"/>
</dbReference>
<proteinExistence type="inferred from homology"/>
<dbReference type="AlphaFoldDB" id="A0A9D1FUD4"/>
<comment type="subcellular location">
    <subcellularLocation>
        <location evidence="2">Cell membrane</location>
        <topology evidence="2">Lipid-anchor</topology>
    </subcellularLocation>
</comment>
<comment type="caution">
    <text evidence="4">The sequence shown here is derived from an EMBL/GenBank/DDBJ whole genome shotgun (WGS) entry which is preliminary data.</text>
</comment>
<dbReference type="GO" id="GO:0005886">
    <property type="term" value="C:plasma membrane"/>
    <property type="evidence" value="ECO:0007669"/>
    <property type="project" value="UniProtKB-SubCell"/>
</dbReference>
<evidence type="ECO:0000313" key="5">
    <source>
        <dbReference type="Proteomes" id="UP000824139"/>
    </source>
</evidence>
<evidence type="ECO:0000256" key="1">
    <source>
        <dbReference type="ARBA" id="ARBA00007613"/>
    </source>
</evidence>
<organism evidence="4 5">
    <name type="scientific">Candidatus Scatenecus faecavium</name>
    <dbReference type="NCBI Taxonomy" id="2840915"/>
    <lineage>
        <taxon>Bacteria</taxon>
        <taxon>Candidatus Scatenecus</taxon>
    </lineage>
</organism>
<dbReference type="SUPFAM" id="SSF56954">
    <property type="entry name" value="Outer membrane efflux proteins (OEP)"/>
    <property type="match status" value="1"/>
</dbReference>
<dbReference type="PANTHER" id="PTHR30203">
    <property type="entry name" value="OUTER MEMBRANE CATION EFFLUX PROTEIN"/>
    <property type="match status" value="1"/>
</dbReference>
<comment type="similarity">
    <text evidence="1 2">Belongs to the outer membrane factor (OMF) (TC 1.B.17) family.</text>
</comment>
<evidence type="ECO:0000256" key="3">
    <source>
        <dbReference type="SAM" id="Coils"/>
    </source>
</evidence>
<dbReference type="InterPro" id="IPR010131">
    <property type="entry name" value="MdtP/NodT-like"/>
</dbReference>
<accession>A0A9D1FUD4</accession>
<dbReference type="Gene3D" id="2.20.200.10">
    <property type="entry name" value="Outer membrane efflux proteins (OEP)"/>
    <property type="match status" value="1"/>
</dbReference>